<evidence type="ECO:0000256" key="8">
    <source>
        <dbReference type="ARBA" id="ARBA00022840"/>
    </source>
</evidence>
<comment type="catalytic activity">
    <reaction evidence="1 11">
        <text>5-(2-hydroxyethyl)-4-methylthiazole + ATP = 4-methyl-5-(2-phosphooxyethyl)-thiazole + ADP + H(+)</text>
        <dbReference type="Rhea" id="RHEA:24212"/>
        <dbReference type="ChEBI" id="CHEBI:15378"/>
        <dbReference type="ChEBI" id="CHEBI:17957"/>
        <dbReference type="ChEBI" id="CHEBI:30616"/>
        <dbReference type="ChEBI" id="CHEBI:58296"/>
        <dbReference type="ChEBI" id="CHEBI:456216"/>
        <dbReference type="EC" id="2.7.1.50"/>
    </reaction>
</comment>
<dbReference type="InParanoid" id="K0YJ57"/>
<comment type="function">
    <text evidence="11">Catalyzes the phosphorylation of the hydroxyl group of 4-methyl-5-beta-hydroxyethylthiazole (THZ).</text>
</comment>
<keyword evidence="9 11" id="KW-0460">Magnesium</keyword>
<feature type="binding site" evidence="11">
    <location>
        <position position="207"/>
    </location>
    <ligand>
        <name>substrate</name>
    </ligand>
</feature>
<comment type="caution">
    <text evidence="12">The sequence shown here is derived from an EMBL/GenBank/DDBJ whole genome shotgun (WGS) entry which is preliminary data.</text>
</comment>
<evidence type="ECO:0000256" key="2">
    <source>
        <dbReference type="ARBA" id="ARBA00001946"/>
    </source>
</evidence>
<dbReference type="EMBL" id="ADMD01000007">
    <property type="protein sequence ID" value="EJZ83577.1"/>
    <property type="molecule type" value="Genomic_DNA"/>
</dbReference>
<evidence type="ECO:0000256" key="1">
    <source>
        <dbReference type="ARBA" id="ARBA00001771"/>
    </source>
</evidence>
<keyword evidence="5 11" id="KW-0479">Metal-binding</keyword>
<dbReference type="NCBIfam" id="NF006830">
    <property type="entry name" value="PRK09355.1"/>
    <property type="match status" value="1"/>
</dbReference>
<keyword evidence="8 11" id="KW-0067">ATP-binding</keyword>
<evidence type="ECO:0000256" key="11">
    <source>
        <dbReference type="HAMAP-Rule" id="MF_00228"/>
    </source>
</evidence>
<dbReference type="GO" id="GO:0005524">
    <property type="term" value="F:ATP binding"/>
    <property type="evidence" value="ECO:0007669"/>
    <property type="project" value="UniProtKB-UniRule"/>
</dbReference>
<keyword evidence="13" id="KW-1185">Reference proteome</keyword>
<dbReference type="InterPro" id="IPR000417">
    <property type="entry name" value="Hyethyz_kinase"/>
</dbReference>
<evidence type="ECO:0000256" key="6">
    <source>
        <dbReference type="ARBA" id="ARBA00022741"/>
    </source>
</evidence>
<evidence type="ECO:0000256" key="4">
    <source>
        <dbReference type="ARBA" id="ARBA00022679"/>
    </source>
</evidence>
<sequence>MAMPLSEINDVISASCDSVRATAPLVHCITNYVTVESCANAVLAVGGSPIMSDEPADVEDITSICDALVINIGTLNQRSIESMKVAGAKAADLGHPIVLDPVGAGASRLRTEVAGSLLETLPIALVRGNMSEVKALAGAASATKGVDVNPEDIVGESNIETAAQFAREFAERAGCVVAITGPIDIVADANRAFAVRNGSPLQGRITGSGCMLSALSGAYIARREEDAAGAALAAVVHMGVAGQRAAAKLERMQGGTGSFATYLMDELSLLDGAALARDAAAFEVA</sequence>
<dbReference type="GO" id="GO:0009229">
    <property type="term" value="P:thiamine diphosphate biosynthetic process"/>
    <property type="evidence" value="ECO:0007669"/>
    <property type="project" value="UniProtKB-UniRule"/>
</dbReference>
<name>K0YJ57_9ACTN</name>
<feature type="binding site" evidence="11">
    <location>
        <position position="51"/>
    </location>
    <ligand>
        <name>substrate</name>
    </ligand>
</feature>
<dbReference type="Gene3D" id="3.40.1190.20">
    <property type="match status" value="1"/>
</dbReference>
<accession>K0YJ57</accession>
<reference evidence="12 13" key="1">
    <citation type="submission" date="2012-08" db="EMBL/GenBank/DDBJ databases">
        <title>The Genome Sequence of Slackia piriformis YIT 12062.</title>
        <authorList>
            <consortium name="The Broad Institute Genome Sequencing Platform"/>
            <person name="Earl A."/>
            <person name="Ward D."/>
            <person name="Feldgarden M."/>
            <person name="Gevers D."/>
            <person name="Morotomi M."/>
            <person name="Walker B."/>
            <person name="Young S.K."/>
            <person name="Zeng Q."/>
            <person name="Gargeya S."/>
            <person name="Fitzgerald M."/>
            <person name="Haas B."/>
            <person name="Abouelleil A."/>
            <person name="Alvarado L."/>
            <person name="Arachchi H.M."/>
            <person name="Berlin A.M."/>
            <person name="Chapman S.B."/>
            <person name="Goldberg J."/>
            <person name="Griggs A."/>
            <person name="Gujja S."/>
            <person name="Hansen M."/>
            <person name="Howarth C."/>
            <person name="Imamovic A."/>
            <person name="Larimer J."/>
            <person name="McCowen C."/>
            <person name="Montmayeur A."/>
            <person name="Murphy C."/>
            <person name="Neiman D."/>
            <person name="Pearson M."/>
            <person name="Priest M."/>
            <person name="Roberts A."/>
            <person name="Saif S."/>
            <person name="Shea T."/>
            <person name="Sisk P."/>
            <person name="Sykes S."/>
            <person name="Wortman J."/>
            <person name="Nusbaum C."/>
            <person name="Birren B."/>
        </authorList>
    </citation>
    <scope>NUCLEOTIDE SEQUENCE [LARGE SCALE GENOMIC DNA]</scope>
    <source>
        <strain evidence="12 13">YIT 12062</strain>
    </source>
</reference>
<dbReference type="HOGENOM" id="CLU_019943_0_0_11"/>
<dbReference type="PATRIC" id="fig|742818.3.peg.1152"/>
<dbReference type="PRINTS" id="PR01099">
    <property type="entry name" value="HYETHTZKNASE"/>
</dbReference>
<dbReference type="GO" id="GO:0009228">
    <property type="term" value="P:thiamine biosynthetic process"/>
    <property type="evidence" value="ECO:0007669"/>
    <property type="project" value="UniProtKB-KW"/>
</dbReference>
<dbReference type="HAMAP" id="MF_00228">
    <property type="entry name" value="Thz_kinase"/>
    <property type="match status" value="1"/>
</dbReference>
<evidence type="ECO:0000256" key="9">
    <source>
        <dbReference type="ARBA" id="ARBA00022842"/>
    </source>
</evidence>
<evidence type="ECO:0000256" key="3">
    <source>
        <dbReference type="ARBA" id="ARBA00004868"/>
    </source>
</evidence>
<dbReference type="UniPathway" id="UPA00060">
    <property type="reaction ID" value="UER00139"/>
</dbReference>
<gene>
    <name evidence="11" type="primary">thiM</name>
    <name evidence="12" type="ORF">HMPREF9451_01093</name>
</gene>
<evidence type="ECO:0000256" key="7">
    <source>
        <dbReference type="ARBA" id="ARBA00022777"/>
    </source>
</evidence>
<dbReference type="Pfam" id="PF02110">
    <property type="entry name" value="HK"/>
    <property type="match status" value="1"/>
</dbReference>
<keyword evidence="6 11" id="KW-0547">Nucleotide-binding</keyword>
<evidence type="ECO:0000313" key="13">
    <source>
        <dbReference type="Proteomes" id="UP000006069"/>
    </source>
</evidence>
<comment type="pathway">
    <text evidence="3 11">Cofactor biosynthesis; thiamine diphosphate biosynthesis; 4-methyl-5-(2-phosphoethyl)-thiazole from 5-(2-hydroxyethyl)-4-methylthiazole: step 1/1.</text>
</comment>
<dbReference type="PIRSF" id="PIRSF000513">
    <property type="entry name" value="Thz_kinase"/>
    <property type="match status" value="1"/>
</dbReference>
<dbReference type="Proteomes" id="UP000006069">
    <property type="component" value="Unassembled WGS sequence"/>
</dbReference>
<dbReference type="RefSeq" id="WP_009139296.1">
    <property type="nucleotide sequence ID" value="NZ_JH815198.1"/>
</dbReference>
<dbReference type="eggNOG" id="COG2145">
    <property type="taxonomic scope" value="Bacteria"/>
</dbReference>
<comment type="similarity">
    <text evidence="11">Belongs to the Thz kinase family.</text>
</comment>
<dbReference type="SUPFAM" id="SSF53613">
    <property type="entry name" value="Ribokinase-like"/>
    <property type="match status" value="1"/>
</dbReference>
<keyword evidence="4 11" id="KW-0808">Transferase</keyword>
<dbReference type="GO" id="GO:0004417">
    <property type="term" value="F:hydroxyethylthiazole kinase activity"/>
    <property type="evidence" value="ECO:0007669"/>
    <property type="project" value="UniProtKB-UniRule"/>
</dbReference>
<feature type="binding site" evidence="11">
    <location>
        <position position="180"/>
    </location>
    <ligand>
        <name>ATP</name>
        <dbReference type="ChEBI" id="CHEBI:30616"/>
    </ligand>
</feature>
<dbReference type="GO" id="GO:0000287">
    <property type="term" value="F:magnesium ion binding"/>
    <property type="evidence" value="ECO:0007669"/>
    <property type="project" value="UniProtKB-UniRule"/>
</dbReference>
<dbReference type="EC" id="2.7.1.50" evidence="11"/>
<evidence type="ECO:0000313" key="12">
    <source>
        <dbReference type="EMBL" id="EJZ83577.1"/>
    </source>
</evidence>
<dbReference type="AlphaFoldDB" id="K0YJ57"/>
<dbReference type="InterPro" id="IPR029056">
    <property type="entry name" value="Ribokinase-like"/>
</dbReference>
<keyword evidence="10 11" id="KW-0784">Thiamine biosynthesis</keyword>
<protein>
    <recommendedName>
        <fullName evidence="11">Hydroxyethylthiazole kinase</fullName>
        <ecNumber evidence="11">2.7.1.50</ecNumber>
    </recommendedName>
    <alternativeName>
        <fullName evidence="11">4-methyl-5-beta-hydroxyethylthiazole kinase</fullName>
        <shortName evidence="11">TH kinase</shortName>
        <shortName evidence="11">Thz kinase</shortName>
    </alternativeName>
</protein>
<keyword evidence="7 11" id="KW-0418">Kinase</keyword>
<evidence type="ECO:0000256" key="5">
    <source>
        <dbReference type="ARBA" id="ARBA00022723"/>
    </source>
</evidence>
<comment type="cofactor">
    <cofactor evidence="2 11">
        <name>Mg(2+)</name>
        <dbReference type="ChEBI" id="CHEBI:18420"/>
    </cofactor>
</comment>
<evidence type="ECO:0000256" key="10">
    <source>
        <dbReference type="ARBA" id="ARBA00022977"/>
    </source>
</evidence>
<proteinExistence type="inferred from homology"/>
<dbReference type="CDD" id="cd01170">
    <property type="entry name" value="THZ_kinase"/>
    <property type="match status" value="1"/>
</dbReference>
<feature type="binding site" evidence="11">
    <location>
        <position position="127"/>
    </location>
    <ligand>
        <name>ATP</name>
        <dbReference type="ChEBI" id="CHEBI:30616"/>
    </ligand>
</feature>
<organism evidence="12 13">
    <name type="scientific">Slackia piriformis YIT 12062</name>
    <dbReference type="NCBI Taxonomy" id="742818"/>
    <lineage>
        <taxon>Bacteria</taxon>
        <taxon>Bacillati</taxon>
        <taxon>Actinomycetota</taxon>
        <taxon>Coriobacteriia</taxon>
        <taxon>Eggerthellales</taxon>
        <taxon>Eggerthellaceae</taxon>
        <taxon>Slackia</taxon>
    </lineage>
</organism>